<evidence type="ECO:0000313" key="2">
    <source>
        <dbReference type="Proteomes" id="UP001372338"/>
    </source>
</evidence>
<evidence type="ECO:0000313" key="1">
    <source>
        <dbReference type="EMBL" id="KAK7274755.1"/>
    </source>
</evidence>
<accession>A0AAN9FJV2</accession>
<organism evidence="1 2">
    <name type="scientific">Crotalaria pallida</name>
    <name type="common">Smooth rattlebox</name>
    <name type="synonym">Crotalaria striata</name>
    <dbReference type="NCBI Taxonomy" id="3830"/>
    <lineage>
        <taxon>Eukaryota</taxon>
        <taxon>Viridiplantae</taxon>
        <taxon>Streptophyta</taxon>
        <taxon>Embryophyta</taxon>
        <taxon>Tracheophyta</taxon>
        <taxon>Spermatophyta</taxon>
        <taxon>Magnoliopsida</taxon>
        <taxon>eudicotyledons</taxon>
        <taxon>Gunneridae</taxon>
        <taxon>Pentapetalae</taxon>
        <taxon>rosids</taxon>
        <taxon>fabids</taxon>
        <taxon>Fabales</taxon>
        <taxon>Fabaceae</taxon>
        <taxon>Papilionoideae</taxon>
        <taxon>50 kb inversion clade</taxon>
        <taxon>genistoids sensu lato</taxon>
        <taxon>core genistoids</taxon>
        <taxon>Crotalarieae</taxon>
        <taxon>Crotalaria</taxon>
    </lineage>
</organism>
<protein>
    <submittedName>
        <fullName evidence="1">Uncharacterized protein</fullName>
    </submittedName>
</protein>
<keyword evidence="2" id="KW-1185">Reference proteome</keyword>
<dbReference type="AlphaFoldDB" id="A0AAN9FJV2"/>
<dbReference type="Proteomes" id="UP001372338">
    <property type="component" value="Unassembled WGS sequence"/>
</dbReference>
<name>A0AAN9FJV2_CROPI</name>
<dbReference type="EMBL" id="JAYWIO010000003">
    <property type="protein sequence ID" value="KAK7274755.1"/>
    <property type="molecule type" value="Genomic_DNA"/>
</dbReference>
<comment type="caution">
    <text evidence="1">The sequence shown here is derived from an EMBL/GenBank/DDBJ whole genome shotgun (WGS) entry which is preliminary data.</text>
</comment>
<reference evidence="1 2" key="1">
    <citation type="submission" date="2024-01" db="EMBL/GenBank/DDBJ databases">
        <title>The genomes of 5 underutilized Papilionoideae crops provide insights into root nodulation and disease resistanc.</title>
        <authorList>
            <person name="Yuan L."/>
        </authorList>
    </citation>
    <scope>NUCLEOTIDE SEQUENCE [LARGE SCALE GENOMIC DNA]</scope>
    <source>
        <strain evidence="1">ZHUSHIDOU_FW_LH</strain>
        <tissue evidence="1">Leaf</tissue>
    </source>
</reference>
<gene>
    <name evidence="1" type="ORF">RIF29_15853</name>
</gene>
<proteinExistence type="predicted"/>
<sequence>MLLKQLFQGMSYFQNLRKLFRSNLYLAMFTPPHNHRFPTKTRCLIQNVSDNHIPCLWTFGQYKNPSLNAALRTSGLISRFLPEIMAGIKSTTLNYVTDL</sequence>